<gene>
    <name evidence="1" type="ORF">SPIL2461_LOCUS10947</name>
</gene>
<feature type="non-terminal residue" evidence="1">
    <location>
        <position position="1"/>
    </location>
</feature>
<evidence type="ECO:0000313" key="1">
    <source>
        <dbReference type="EMBL" id="CAE7448188.1"/>
    </source>
</evidence>
<reference evidence="1" key="1">
    <citation type="submission" date="2021-02" db="EMBL/GenBank/DDBJ databases">
        <authorList>
            <person name="Dougan E. K."/>
            <person name="Rhodes N."/>
            <person name="Thang M."/>
            <person name="Chan C."/>
        </authorList>
    </citation>
    <scope>NUCLEOTIDE SEQUENCE</scope>
</reference>
<comment type="caution">
    <text evidence="1">The sequence shown here is derived from an EMBL/GenBank/DDBJ whole genome shotgun (WGS) entry which is preliminary data.</text>
</comment>
<evidence type="ECO:0008006" key="3">
    <source>
        <dbReference type="Google" id="ProtNLM"/>
    </source>
</evidence>
<evidence type="ECO:0000313" key="2">
    <source>
        <dbReference type="Proteomes" id="UP000649617"/>
    </source>
</evidence>
<accession>A0A812RM89</accession>
<dbReference type="EMBL" id="CAJNIZ010021093">
    <property type="protein sequence ID" value="CAE7448188.1"/>
    <property type="molecule type" value="Genomic_DNA"/>
</dbReference>
<protein>
    <recommendedName>
        <fullName evidence="3">DUF659 domain-containing protein</fullName>
    </recommendedName>
</protein>
<dbReference type="AlphaFoldDB" id="A0A812RM89"/>
<name>A0A812RM89_SYMPI</name>
<sequence length="689" mass="78628">MQSCTIRKHSLSSFHVAAWKAFHMPASLSVEFATDPSDVRLLAGAVPQPDDWLHAFRAFRQCTSSRGASAFNLTDQFINSSRLDVQAIQRRAFQQMHTVMHESLRQTKRQLFRQAMSCTLSVDDKKPYRLVRFKLTTVKGEVHQGMLCLLYPVKKLMDSPPEEWDRDKSQLAAENVASGVRQFCTPRDAPFDQDLYNHVLSVVRCFTSDGAAYAQKTGRCLKRQFCPNIILIFRDTCHMLRISAGDPLAIVGPCQHAWDVLFEKKKSLVPQVQHSYEWRARLTSLTRMLLQDGTLGGVLKTTLRNFGFAQQRWESSVVPQRRFCYLVLPIALLLAMVASDVRTDATVKARALEQLSELRPSLFVSVGMASDYWAEVMGFLRKFETDLDYSCVPALMSAFRDRLTKLFLEAKVLEETDGDDVPALHVCGKVYHVWPKGSSQDEDVHRSISGMQAACQLFLDRLDSELPGKDLRMQLHIFDLRRWQRLQHLADTDIDKTSHLKSVKLWLSLLKLNVALGLQEYRDAACLFVMDVERALELLLDGAKQESELFERKVLQTSPVAMDLPLLIAPAKPQLFLTDASRELCRLWVQFYGRRFHLYKKRSDCGKVKGHRPGSEACVLTQQIRARNKICAGEGVDRELLSRPRVKFAAKPGKKLEDSELWNKQMQKFSERSAEIKKHHLGVTRRSGQ</sequence>
<dbReference type="Proteomes" id="UP000649617">
    <property type="component" value="Unassembled WGS sequence"/>
</dbReference>
<keyword evidence="2" id="KW-1185">Reference proteome</keyword>
<proteinExistence type="predicted"/>
<dbReference type="OrthoDB" id="431632at2759"/>
<organism evidence="1 2">
    <name type="scientific">Symbiodinium pilosum</name>
    <name type="common">Dinoflagellate</name>
    <dbReference type="NCBI Taxonomy" id="2952"/>
    <lineage>
        <taxon>Eukaryota</taxon>
        <taxon>Sar</taxon>
        <taxon>Alveolata</taxon>
        <taxon>Dinophyceae</taxon>
        <taxon>Suessiales</taxon>
        <taxon>Symbiodiniaceae</taxon>
        <taxon>Symbiodinium</taxon>
    </lineage>
</organism>